<dbReference type="Proteomes" id="UP000003009">
    <property type="component" value="Unassembled WGS sequence"/>
</dbReference>
<dbReference type="EMBL" id="ACJW02000003">
    <property type="protein sequence ID" value="EEP68078.1"/>
    <property type="molecule type" value="Genomic_DNA"/>
</dbReference>
<organism evidence="1 2">
    <name type="scientific">Kingella oralis ATCC 51147</name>
    <dbReference type="NCBI Taxonomy" id="629741"/>
    <lineage>
        <taxon>Bacteria</taxon>
        <taxon>Pseudomonadati</taxon>
        <taxon>Pseudomonadota</taxon>
        <taxon>Betaproteobacteria</taxon>
        <taxon>Neisseriales</taxon>
        <taxon>Neisseriaceae</taxon>
        <taxon>Kingella</taxon>
    </lineage>
</organism>
<dbReference type="RefSeq" id="WP_003797460.1">
    <property type="nucleotide sequence ID" value="NZ_GG665872.1"/>
</dbReference>
<dbReference type="AlphaFoldDB" id="C4GJV6"/>
<evidence type="ECO:0000313" key="1">
    <source>
        <dbReference type="EMBL" id="EEP68078.1"/>
    </source>
</evidence>
<name>C4GJV6_9NEIS</name>
<proteinExistence type="predicted"/>
<dbReference type="GeneID" id="84905768"/>
<sequence length="59" mass="6681">MIIKQLCPALFQRQPEKQPNKASAARRHFASWQTSHVLFNKLLATSRRHSIPGSGCHKA</sequence>
<gene>
    <name evidence="1" type="ORF">GCWU000324_02329</name>
</gene>
<evidence type="ECO:0000313" key="2">
    <source>
        <dbReference type="Proteomes" id="UP000003009"/>
    </source>
</evidence>
<accession>C4GJV6</accession>
<dbReference type="HOGENOM" id="CLU_2954401_0_0_4"/>
<protein>
    <submittedName>
        <fullName evidence="1">Uncharacterized protein</fullName>
    </submittedName>
</protein>
<reference evidence="1" key="1">
    <citation type="submission" date="2009-04" db="EMBL/GenBank/DDBJ databases">
        <authorList>
            <person name="Weinstock G."/>
            <person name="Sodergren E."/>
            <person name="Clifton S."/>
            <person name="Fulton L."/>
            <person name="Fulton B."/>
            <person name="Courtney L."/>
            <person name="Fronick C."/>
            <person name="Harrison M."/>
            <person name="Strong C."/>
            <person name="Farmer C."/>
            <person name="Delahaunty K."/>
            <person name="Markovic C."/>
            <person name="Hall O."/>
            <person name="Minx P."/>
            <person name="Tomlinson C."/>
            <person name="Mitreva M."/>
            <person name="Nelson J."/>
            <person name="Hou S."/>
            <person name="Wollam A."/>
            <person name="Pepin K.H."/>
            <person name="Johnson M."/>
            <person name="Bhonagiri V."/>
            <person name="Nash W.E."/>
            <person name="Warren W."/>
            <person name="Chinwalla A."/>
            <person name="Mardis E.R."/>
            <person name="Wilson R.K."/>
        </authorList>
    </citation>
    <scope>NUCLEOTIDE SEQUENCE [LARGE SCALE GENOMIC DNA]</scope>
    <source>
        <strain evidence="1">ATCC 51147</strain>
    </source>
</reference>
<keyword evidence="2" id="KW-1185">Reference proteome</keyword>
<comment type="caution">
    <text evidence="1">The sequence shown here is derived from an EMBL/GenBank/DDBJ whole genome shotgun (WGS) entry which is preliminary data.</text>
</comment>